<reference evidence="6" key="1">
    <citation type="submission" date="2013-08" db="EMBL/GenBank/DDBJ databases">
        <authorList>
            <person name="Mendez C."/>
            <person name="Richter M."/>
            <person name="Ferrer M."/>
            <person name="Sanchez J."/>
        </authorList>
    </citation>
    <scope>NUCLEOTIDE SEQUENCE</scope>
</reference>
<keyword evidence="1" id="KW-0699">rRNA-binding</keyword>
<feature type="domain" description="Large ribosomal subunit protein uL6 alpha-beta" evidence="5">
    <location>
        <begin position="96"/>
        <end position="170"/>
    </location>
</feature>
<dbReference type="InterPro" id="IPR000702">
    <property type="entry name" value="Ribosomal_uL6-like"/>
</dbReference>
<gene>
    <name evidence="6" type="ORF">B1B_18640</name>
</gene>
<dbReference type="GO" id="GO:0019843">
    <property type="term" value="F:rRNA binding"/>
    <property type="evidence" value="ECO:0007669"/>
    <property type="project" value="UniProtKB-KW"/>
</dbReference>
<accession>T0ZIM7</accession>
<comment type="caution">
    <text evidence="6">The sequence shown here is derived from an EMBL/GenBank/DDBJ whole genome shotgun (WGS) entry which is preliminary data.</text>
</comment>
<keyword evidence="2" id="KW-0694">RNA-binding</keyword>
<proteinExistence type="inferred from homology"/>
<dbReference type="InterPro" id="IPR020040">
    <property type="entry name" value="Ribosomal_uL6_a/b-dom"/>
</dbReference>
<dbReference type="GO" id="GO:0022625">
    <property type="term" value="C:cytosolic large ribosomal subunit"/>
    <property type="evidence" value="ECO:0007669"/>
    <property type="project" value="TreeGrafter"/>
</dbReference>
<feature type="domain" description="Large ribosomal subunit protein uL6 alpha-beta" evidence="5">
    <location>
        <begin position="12"/>
        <end position="84"/>
    </location>
</feature>
<evidence type="ECO:0000256" key="3">
    <source>
        <dbReference type="ARBA" id="ARBA00022980"/>
    </source>
</evidence>
<dbReference type="NCBIfam" id="NF004037">
    <property type="entry name" value="PRK05518.1"/>
    <property type="match status" value="1"/>
</dbReference>
<dbReference type="Pfam" id="PF00347">
    <property type="entry name" value="Ribosomal_L6"/>
    <property type="match status" value="2"/>
</dbReference>
<dbReference type="NCBIfam" id="TIGR03653">
    <property type="entry name" value="uL6_arch"/>
    <property type="match status" value="1"/>
</dbReference>
<dbReference type="GO" id="GO:0003735">
    <property type="term" value="F:structural constituent of ribosome"/>
    <property type="evidence" value="ECO:0007669"/>
    <property type="project" value="InterPro"/>
</dbReference>
<dbReference type="HAMAP" id="MF_01365_A">
    <property type="entry name" value="Ribosomal_uL6_A"/>
    <property type="match status" value="1"/>
</dbReference>
<dbReference type="AlphaFoldDB" id="T0ZIM7"/>
<dbReference type="PANTHER" id="PTHR11655">
    <property type="entry name" value="60S/50S RIBOSOMAL PROTEIN L6/L9"/>
    <property type="match status" value="1"/>
</dbReference>
<dbReference type="FunFam" id="3.90.930.12:FF:000008">
    <property type="entry name" value="50S ribosomal protein L6"/>
    <property type="match status" value="1"/>
</dbReference>
<evidence type="ECO:0000259" key="5">
    <source>
        <dbReference type="Pfam" id="PF00347"/>
    </source>
</evidence>
<reference evidence="6" key="2">
    <citation type="journal article" date="2014" name="ISME J.">
        <title>Microbial stratification in low pH oxic and suboxic macroscopic growths along an acid mine drainage.</title>
        <authorList>
            <person name="Mendez-Garcia C."/>
            <person name="Mesa V."/>
            <person name="Sprenger R.R."/>
            <person name="Richter M."/>
            <person name="Diez M.S."/>
            <person name="Solano J."/>
            <person name="Bargiela R."/>
            <person name="Golyshina O.V."/>
            <person name="Manteca A."/>
            <person name="Ramos J.L."/>
            <person name="Gallego J.R."/>
            <person name="Llorente I."/>
            <person name="Martins Dos Santos V.A."/>
            <person name="Jensen O.N."/>
            <person name="Pelaez A.I."/>
            <person name="Sanchez J."/>
            <person name="Ferrer M."/>
        </authorList>
    </citation>
    <scope>NUCLEOTIDE SEQUENCE</scope>
</reference>
<keyword evidence="3 6" id="KW-0689">Ribosomal protein</keyword>
<dbReference type="InterPro" id="IPR019907">
    <property type="entry name" value="Ribosomal_uL6_arc"/>
</dbReference>
<name>T0ZIM7_9ZZZZ</name>
<protein>
    <submittedName>
        <fullName evidence="6">Ribosomal protein L6P, archaea</fullName>
    </submittedName>
</protein>
<evidence type="ECO:0000256" key="2">
    <source>
        <dbReference type="ARBA" id="ARBA00022884"/>
    </source>
</evidence>
<keyword evidence="4" id="KW-0687">Ribonucleoprotein</keyword>
<evidence type="ECO:0000256" key="1">
    <source>
        <dbReference type="ARBA" id="ARBA00022730"/>
    </source>
</evidence>
<dbReference type="GO" id="GO:0002181">
    <property type="term" value="P:cytoplasmic translation"/>
    <property type="evidence" value="ECO:0007669"/>
    <property type="project" value="TreeGrafter"/>
</dbReference>
<sequence length="177" mass="19624">MTSWKEMEKVKIPSGIKVALTDFELTIGGPKGELKRSFSDNYVSVSLKDGEATISVSKENHYSKSIVGTWKSLIQSMINGVQSGYQYEMKIDYTHFPMRVSVRGDKVVIENFLGERSARSAKVVGHCSVSVKGDRVFVSGIDRYEVGETAANIERATKIKGFDLRVFQDGIYLIGGN</sequence>
<dbReference type="PANTHER" id="PTHR11655:SF16">
    <property type="entry name" value="60S RIBOSOMAL PROTEIN L9"/>
    <property type="match status" value="1"/>
</dbReference>
<dbReference type="EMBL" id="AUZY01012484">
    <property type="protein sequence ID" value="EQD29690.1"/>
    <property type="molecule type" value="Genomic_DNA"/>
</dbReference>
<dbReference type="SUPFAM" id="SSF56053">
    <property type="entry name" value="Ribosomal protein L6"/>
    <property type="match status" value="2"/>
</dbReference>
<dbReference type="Gene3D" id="3.90.930.12">
    <property type="entry name" value="Ribosomal protein L6, alpha-beta domain"/>
    <property type="match status" value="2"/>
</dbReference>
<dbReference type="InterPro" id="IPR036789">
    <property type="entry name" value="Ribosomal_uL6-like_a/b-dom_sf"/>
</dbReference>
<dbReference type="PIRSF" id="PIRSF002162">
    <property type="entry name" value="Ribosomal_L6"/>
    <property type="match status" value="1"/>
</dbReference>
<evidence type="ECO:0000313" key="6">
    <source>
        <dbReference type="EMBL" id="EQD29690.1"/>
    </source>
</evidence>
<organism evidence="6">
    <name type="scientific">mine drainage metagenome</name>
    <dbReference type="NCBI Taxonomy" id="410659"/>
    <lineage>
        <taxon>unclassified sequences</taxon>
        <taxon>metagenomes</taxon>
        <taxon>ecological metagenomes</taxon>
    </lineage>
</organism>
<evidence type="ECO:0000256" key="4">
    <source>
        <dbReference type="ARBA" id="ARBA00023274"/>
    </source>
</evidence>